<name>A0A0L0FRY1_9EUKA</name>
<protein>
    <recommendedName>
        <fullName evidence="3">VWFA domain-containing protein</fullName>
    </recommendedName>
</protein>
<evidence type="ECO:0000313" key="1">
    <source>
        <dbReference type="EMBL" id="KNC79341.1"/>
    </source>
</evidence>
<sequence>MYSFNPSTEENVDANHTVLCLVTDRSESMEMMEGEVVTGINSYLEEQRRTNATDNLRTTLVFVRFNHMPELVWSGVDLRYLRPVVYSDALPRGSTALHDGIAEGMKHTCELLQRLPSLPSKVIMFILTDGEENSSRSWNADQIALDLKNRFGGYRESPHSYAPRTAKGIYCGG</sequence>
<keyword evidence="2" id="KW-1185">Reference proteome</keyword>
<dbReference type="RefSeq" id="XP_014153243.1">
    <property type="nucleotide sequence ID" value="XM_014297768.1"/>
</dbReference>
<reference evidence="1 2" key="1">
    <citation type="submission" date="2011-02" db="EMBL/GenBank/DDBJ databases">
        <title>The Genome Sequence of Sphaeroforma arctica JP610.</title>
        <authorList>
            <consortium name="The Broad Institute Genome Sequencing Platform"/>
            <person name="Russ C."/>
            <person name="Cuomo C."/>
            <person name="Young S.K."/>
            <person name="Zeng Q."/>
            <person name="Gargeya S."/>
            <person name="Alvarado L."/>
            <person name="Berlin A."/>
            <person name="Chapman S.B."/>
            <person name="Chen Z."/>
            <person name="Freedman E."/>
            <person name="Gellesch M."/>
            <person name="Goldberg J."/>
            <person name="Griggs A."/>
            <person name="Gujja S."/>
            <person name="Heilman E."/>
            <person name="Heiman D."/>
            <person name="Howarth C."/>
            <person name="Mehta T."/>
            <person name="Neiman D."/>
            <person name="Pearson M."/>
            <person name="Roberts A."/>
            <person name="Saif S."/>
            <person name="Shea T."/>
            <person name="Shenoy N."/>
            <person name="Sisk P."/>
            <person name="Stolte C."/>
            <person name="Sykes S."/>
            <person name="White J."/>
            <person name="Yandava C."/>
            <person name="Burger G."/>
            <person name="Gray M.W."/>
            <person name="Holland P.W.H."/>
            <person name="King N."/>
            <person name="Lang F.B.F."/>
            <person name="Roger A.J."/>
            <person name="Ruiz-Trillo I."/>
            <person name="Haas B."/>
            <person name="Nusbaum C."/>
            <person name="Birren B."/>
        </authorList>
    </citation>
    <scope>NUCLEOTIDE SEQUENCE [LARGE SCALE GENOMIC DNA]</scope>
    <source>
        <strain evidence="1 2">JP610</strain>
    </source>
</reference>
<dbReference type="InterPro" id="IPR036465">
    <property type="entry name" value="vWFA_dom_sf"/>
</dbReference>
<dbReference type="EMBL" id="KQ242322">
    <property type="protein sequence ID" value="KNC79341.1"/>
    <property type="molecule type" value="Genomic_DNA"/>
</dbReference>
<dbReference type="SUPFAM" id="SSF53300">
    <property type="entry name" value="vWA-like"/>
    <property type="match status" value="1"/>
</dbReference>
<evidence type="ECO:0008006" key="3">
    <source>
        <dbReference type="Google" id="ProtNLM"/>
    </source>
</evidence>
<dbReference type="Gene3D" id="3.40.50.410">
    <property type="entry name" value="von Willebrand factor, type A domain"/>
    <property type="match status" value="1"/>
</dbReference>
<dbReference type="AlphaFoldDB" id="A0A0L0FRY1"/>
<evidence type="ECO:0000313" key="2">
    <source>
        <dbReference type="Proteomes" id="UP000054560"/>
    </source>
</evidence>
<proteinExistence type="predicted"/>
<dbReference type="GeneID" id="25908767"/>
<dbReference type="Proteomes" id="UP000054560">
    <property type="component" value="Unassembled WGS sequence"/>
</dbReference>
<accession>A0A0L0FRY1</accession>
<organism evidence="1 2">
    <name type="scientific">Sphaeroforma arctica JP610</name>
    <dbReference type="NCBI Taxonomy" id="667725"/>
    <lineage>
        <taxon>Eukaryota</taxon>
        <taxon>Ichthyosporea</taxon>
        <taxon>Ichthyophonida</taxon>
        <taxon>Sphaeroforma</taxon>
    </lineage>
</organism>
<dbReference type="OrthoDB" id="6495157at2759"/>
<gene>
    <name evidence="1" type="ORF">SARC_08263</name>
</gene>